<keyword evidence="7 8" id="KW-0132">Cell division</keyword>
<feature type="binding site" evidence="7">
    <location>
        <begin position="111"/>
        <end position="117"/>
    </location>
    <ligand>
        <name>ATP</name>
        <dbReference type="ChEBI" id="CHEBI:30616"/>
    </ligand>
</feature>
<accession>A0AAW7Z3X7</accession>
<evidence type="ECO:0000256" key="1">
    <source>
        <dbReference type="ARBA" id="ARBA00004496"/>
    </source>
</evidence>
<feature type="domain" description="Mur ligase C-terminal" evidence="9">
    <location>
        <begin position="305"/>
        <end position="418"/>
    </location>
</feature>
<evidence type="ECO:0000259" key="10">
    <source>
        <dbReference type="Pfam" id="PF08245"/>
    </source>
</evidence>
<reference evidence="11" key="1">
    <citation type="submission" date="2023-07" db="EMBL/GenBank/DDBJ databases">
        <title>Genome content predicts the carbon catabolic preferences of heterotrophic bacteria.</title>
        <authorList>
            <person name="Gralka M."/>
        </authorList>
    </citation>
    <scope>NUCLEOTIDE SEQUENCE</scope>
    <source>
        <strain evidence="11">F2M12</strain>
    </source>
</reference>
<evidence type="ECO:0000313" key="12">
    <source>
        <dbReference type="Proteomes" id="UP001170717"/>
    </source>
</evidence>
<keyword evidence="7 8" id="KW-0573">Peptidoglycan synthesis</keyword>
<dbReference type="InterPro" id="IPR005762">
    <property type="entry name" value="MurD"/>
</dbReference>
<evidence type="ECO:0000256" key="4">
    <source>
        <dbReference type="ARBA" id="ARBA00022598"/>
    </source>
</evidence>
<comment type="caution">
    <text evidence="11">The sequence shown here is derived from an EMBL/GenBank/DDBJ whole genome shotgun (WGS) entry which is preliminary data.</text>
</comment>
<dbReference type="Pfam" id="PF02875">
    <property type="entry name" value="Mur_ligase_C"/>
    <property type="match status" value="1"/>
</dbReference>
<dbReference type="Pfam" id="PF21799">
    <property type="entry name" value="MurD-like_N"/>
    <property type="match status" value="1"/>
</dbReference>
<dbReference type="EC" id="6.3.2.9" evidence="7 8"/>
<keyword evidence="7 8" id="KW-0961">Cell wall biogenesis/degradation</keyword>
<evidence type="ECO:0000256" key="3">
    <source>
        <dbReference type="ARBA" id="ARBA00022490"/>
    </source>
</evidence>
<dbReference type="GO" id="GO:0051301">
    <property type="term" value="P:cell division"/>
    <property type="evidence" value="ECO:0007669"/>
    <property type="project" value="UniProtKB-KW"/>
</dbReference>
<dbReference type="InterPro" id="IPR013221">
    <property type="entry name" value="Mur_ligase_cen"/>
</dbReference>
<keyword evidence="5 7" id="KW-0547">Nucleotide-binding</keyword>
<dbReference type="InterPro" id="IPR004101">
    <property type="entry name" value="Mur_ligase_C"/>
</dbReference>
<gene>
    <name evidence="7 11" type="primary">murD</name>
    <name evidence="11" type="ORF">Q4527_13615</name>
</gene>
<dbReference type="Gene3D" id="3.40.1190.10">
    <property type="entry name" value="Mur-like, catalytic domain"/>
    <property type="match status" value="1"/>
</dbReference>
<dbReference type="InterPro" id="IPR036615">
    <property type="entry name" value="Mur_ligase_C_dom_sf"/>
</dbReference>
<dbReference type="Gene3D" id="3.40.50.720">
    <property type="entry name" value="NAD(P)-binding Rossmann-like Domain"/>
    <property type="match status" value="1"/>
</dbReference>
<evidence type="ECO:0000256" key="7">
    <source>
        <dbReference type="HAMAP-Rule" id="MF_00639"/>
    </source>
</evidence>
<dbReference type="SUPFAM" id="SSF53244">
    <property type="entry name" value="MurD-like peptide ligases, peptide-binding domain"/>
    <property type="match status" value="1"/>
</dbReference>
<dbReference type="SUPFAM" id="SSF51984">
    <property type="entry name" value="MurCD N-terminal domain"/>
    <property type="match status" value="1"/>
</dbReference>
<protein>
    <recommendedName>
        <fullName evidence="7 8">UDP-N-acetylmuramoylalanine--D-glutamate ligase</fullName>
        <ecNumber evidence="7 8">6.3.2.9</ecNumber>
    </recommendedName>
    <alternativeName>
        <fullName evidence="7">D-glutamic acid-adding enzyme</fullName>
    </alternativeName>
    <alternativeName>
        <fullName evidence="7">UDP-N-acetylmuramoyl-L-alanyl-D-glutamate synthetase</fullName>
    </alternativeName>
</protein>
<keyword evidence="7 8" id="KW-0131">Cell cycle</keyword>
<dbReference type="GO" id="GO:0009252">
    <property type="term" value="P:peptidoglycan biosynthetic process"/>
    <property type="evidence" value="ECO:0007669"/>
    <property type="project" value="UniProtKB-UniRule"/>
</dbReference>
<dbReference type="InterPro" id="IPR036565">
    <property type="entry name" value="Mur-like_cat_sf"/>
</dbReference>
<organism evidence="11 12">
    <name type="scientific">Alteromonas stellipolaris</name>
    <dbReference type="NCBI Taxonomy" id="233316"/>
    <lineage>
        <taxon>Bacteria</taxon>
        <taxon>Pseudomonadati</taxon>
        <taxon>Pseudomonadota</taxon>
        <taxon>Gammaproteobacteria</taxon>
        <taxon>Alteromonadales</taxon>
        <taxon>Alteromonadaceae</taxon>
        <taxon>Alteromonas/Salinimonas group</taxon>
        <taxon>Alteromonas</taxon>
    </lineage>
</organism>
<dbReference type="HAMAP" id="MF_00639">
    <property type="entry name" value="MurD"/>
    <property type="match status" value="1"/>
</dbReference>
<dbReference type="NCBIfam" id="TIGR01087">
    <property type="entry name" value="murD"/>
    <property type="match status" value="1"/>
</dbReference>
<dbReference type="Proteomes" id="UP001170717">
    <property type="component" value="Unassembled WGS sequence"/>
</dbReference>
<evidence type="ECO:0000256" key="2">
    <source>
        <dbReference type="ARBA" id="ARBA00004752"/>
    </source>
</evidence>
<evidence type="ECO:0000313" key="11">
    <source>
        <dbReference type="EMBL" id="MDO6578435.1"/>
    </source>
</evidence>
<dbReference type="Pfam" id="PF08245">
    <property type="entry name" value="Mur_ligase_M"/>
    <property type="match status" value="1"/>
</dbReference>
<feature type="domain" description="Mur ligase central" evidence="10">
    <location>
        <begin position="109"/>
        <end position="282"/>
    </location>
</feature>
<comment type="function">
    <text evidence="7 8">Cell wall formation. Catalyzes the addition of glutamate to the nucleotide precursor UDP-N-acetylmuramoyl-L-alanine (UMA).</text>
</comment>
<keyword evidence="7 8" id="KW-0133">Cell shape</keyword>
<evidence type="ECO:0000256" key="6">
    <source>
        <dbReference type="ARBA" id="ARBA00022840"/>
    </source>
</evidence>
<comment type="pathway">
    <text evidence="2 7 8">Cell wall biogenesis; peptidoglycan biosynthesis.</text>
</comment>
<dbReference type="Gene3D" id="3.90.190.20">
    <property type="entry name" value="Mur ligase, C-terminal domain"/>
    <property type="match status" value="1"/>
</dbReference>
<name>A0AAW7Z3X7_9ALTE</name>
<dbReference type="GO" id="GO:0005524">
    <property type="term" value="F:ATP binding"/>
    <property type="evidence" value="ECO:0007669"/>
    <property type="project" value="UniProtKB-UniRule"/>
</dbReference>
<sequence length="462" mass="48743">MTYNVRAHSYVVGGLGLTGQACVRFLKQQGAKVKAFDTRDTFNVSAPLNICVTTGSLPRDFFAGVDTLVLSPGLSLDIEQVIHAKACGVEVIGDVELFARLNSTPTIGITGSNGKTTVTLLTTHMLKACGYEVCEAGNVGRPVLETLPESVSQRETQPLDVIVLELSSFQLETTSSLKLNAASILNISDDHLDRHGDMQHYTAAKQRIFSHCDTAVVWRGDYQVKPISACENTITYGLDASDTGFGLSEGNITFDGEALLNSADIRLAGMHNILNVMASLALCQAFGAPLNKAALAVTSFTSAPHRCVEIANINGVKWIDDSKATNVGATIAAIEGLAPITKGKIILIAGGDSKGADLSALKPALVESVSEVIALGKDAEKFSTIFDNTTLVSSMEMAVSAADLRAVSGDIVLLSPACASIDMFKNYMHRAQVFTDAVTHITASVKFTRDAGATKEAGGLPS</sequence>
<evidence type="ECO:0000256" key="8">
    <source>
        <dbReference type="RuleBase" id="RU003664"/>
    </source>
</evidence>
<dbReference type="GO" id="GO:0008360">
    <property type="term" value="P:regulation of cell shape"/>
    <property type="evidence" value="ECO:0007669"/>
    <property type="project" value="UniProtKB-KW"/>
</dbReference>
<comment type="subcellular location">
    <subcellularLocation>
        <location evidence="1 7 8">Cytoplasm</location>
    </subcellularLocation>
</comment>
<dbReference type="GO" id="GO:0071555">
    <property type="term" value="P:cell wall organization"/>
    <property type="evidence" value="ECO:0007669"/>
    <property type="project" value="UniProtKB-KW"/>
</dbReference>
<dbReference type="RefSeq" id="WP_063456812.1">
    <property type="nucleotide sequence ID" value="NZ_CAXIBE010000031.1"/>
</dbReference>
<comment type="catalytic activity">
    <reaction evidence="7 8">
        <text>UDP-N-acetyl-alpha-D-muramoyl-L-alanine + D-glutamate + ATP = UDP-N-acetyl-alpha-D-muramoyl-L-alanyl-D-glutamate + ADP + phosphate + H(+)</text>
        <dbReference type="Rhea" id="RHEA:16429"/>
        <dbReference type="ChEBI" id="CHEBI:15378"/>
        <dbReference type="ChEBI" id="CHEBI:29986"/>
        <dbReference type="ChEBI" id="CHEBI:30616"/>
        <dbReference type="ChEBI" id="CHEBI:43474"/>
        <dbReference type="ChEBI" id="CHEBI:83898"/>
        <dbReference type="ChEBI" id="CHEBI:83900"/>
        <dbReference type="ChEBI" id="CHEBI:456216"/>
        <dbReference type="EC" id="6.3.2.9"/>
    </reaction>
</comment>
<dbReference type="EMBL" id="JAUOQI010000009">
    <property type="protein sequence ID" value="MDO6578435.1"/>
    <property type="molecule type" value="Genomic_DNA"/>
</dbReference>
<dbReference type="PANTHER" id="PTHR43692">
    <property type="entry name" value="UDP-N-ACETYLMURAMOYLALANINE--D-GLUTAMATE LIGASE"/>
    <property type="match status" value="1"/>
</dbReference>
<keyword evidence="6 7" id="KW-0067">ATP-binding</keyword>
<evidence type="ECO:0000256" key="5">
    <source>
        <dbReference type="ARBA" id="ARBA00022741"/>
    </source>
</evidence>
<proteinExistence type="inferred from homology"/>
<keyword evidence="4 7" id="KW-0436">Ligase</keyword>
<evidence type="ECO:0000259" key="9">
    <source>
        <dbReference type="Pfam" id="PF02875"/>
    </source>
</evidence>
<dbReference type="PANTHER" id="PTHR43692:SF1">
    <property type="entry name" value="UDP-N-ACETYLMURAMOYLALANINE--D-GLUTAMATE LIGASE"/>
    <property type="match status" value="1"/>
</dbReference>
<comment type="similarity">
    <text evidence="7">Belongs to the MurCDEF family.</text>
</comment>
<keyword evidence="3 7" id="KW-0963">Cytoplasm</keyword>
<dbReference type="GO" id="GO:0008764">
    <property type="term" value="F:UDP-N-acetylmuramoylalanine-D-glutamate ligase activity"/>
    <property type="evidence" value="ECO:0007669"/>
    <property type="project" value="UniProtKB-UniRule"/>
</dbReference>
<dbReference type="SUPFAM" id="SSF53623">
    <property type="entry name" value="MurD-like peptide ligases, catalytic domain"/>
    <property type="match status" value="1"/>
</dbReference>
<dbReference type="GO" id="GO:0005737">
    <property type="term" value="C:cytoplasm"/>
    <property type="evidence" value="ECO:0007669"/>
    <property type="project" value="UniProtKB-SubCell"/>
</dbReference>
<dbReference type="PROSITE" id="PS51257">
    <property type="entry name" value="PROKAR_LIPOPROTEIN"/>
    <property type="match status" value="1"/>
</dbReference>
<dbReference type="AlphaFoldDB" id="A0AAW7Z3X7"/>